<protein>
    <submittedName>
        <fullName evidence="3">Protein containing 3-hydroxyacyl-CoA dehydrogenase</fullName>
        <ecNumber evidence="3">5.-.-.-</ecNumber>
    </submittedName>
</protein>
<dbReference type="SUPFAM" id="SSF48179">
    <property type="entry name" value="6-phosphogluconate dehydrogenase C-terminal domain-like"/>
    <property type="match status" value="1"/>
</dbReference>
<dbReference type="InterPro" id="IPR052242">
    <property type="entry name" value="Mito_3-hydroxyacyl-CoA_DH"/>
</dbReference>
<feature type="domain" description="3-hydroxyacyl-CoA dehydrogenase C-terminal" evidence="2">
    <location>
        <begin position="2"/>
        <end position="73"/>
    </location>
</feature>
<evidence type="ECO:0000313" key="3">
    <source>
        <dbReference type="EMBL" id="EQD36961.1"/>
    </source>
</evidence>
<reference evidence="3" key="1">
    <citation type="submission" date="2013-08" db="EMBL/GenBank/DDBJ databases">
        <authorList>
            <person name="Mendez C."/>
            <person name="Richter M."/>
            <person name="Ferrer M."/>
            <person name="Sanchez J."/>
        </authorList>
    </citation>
    <scope>NUCLEOTIDE SEQUENCE</scope>
</reference>
<dbReference type="GO" id="GO:0016853">
    <property type="term" value="F:isomerase activity"/>
    <property type="evidence" value="ECO:0007669"/>
    <property type="project" value="UniProtKB-KW"/>
</dbReference>
<evidence type="ECO:0000256" key="1">
    <source>
        <dbReference type="ARBA" id="ARBA00023027"/>
    </source>
</evidence>
<sequence>SKESIDAAMKDGCNFPMGPFALLDFIGLDTSLSILQAIYDESADPNYAPAPLLRRMVTAGKLGKKSGEGFYTYLL</sequence>
<evidence type="ECO:0000259" key="2">
    <source>
        <dbReference type="Pfam" id="PF00725"/>
    </source>
</evidence>
<dbReference type="EMBL" id="AUZY01010849">
    <property type="protein sequence ID" value="EQD36961.1"/>
    <property type="molecule type" value="Genomic_DNA"/>
</dbReference>
<keyword evidence="3" id="KW-0413">Isomerase</keyword>
<dbReference type="Pfam" id="PF00725">
    <property type="entry name" value="3HCDH"/>
    <property type="match status" value="1"/>
</dbReference>
<proteinExistence type="predicted"/>
<keyword evidence="1" id="KW-0520">NAD</keyword>
<accession>T0YND9</accession>
<organism evidence="3">
    <name type="scientific">mine drainage metagenome</name>
    <dbReference type="NCBI Taxonomy" id="410659"/>
    <lineage>
        <taxon>unclassified sequences</taxon>
        <taxon>metagenomes</taxon>
        <taxon>ecological metagenomes</taxon>
    </lineage>
</organism>
<dbReference type="AlphaFoldDB" id="T0YND9"/>
<dbReference type="GO" id="GO:0005739">
    <property type="term" value="C:mitochondrion"/>
    <property type="evidence" value="ECO:0007669"/>
    <property type="project" value="TreeGrafter"/>
</dbReference>
<dbReference type="InterPro" id="IPR013328">
    <property type="entry name" value="6PGD_dom2"/>
</dbReference>
<comment type="caution">
    <text evidence="3">The sequence shown here is derived from an EMBL/GenBank/DDBJ whole genome shotgun (WGS) entry which is preliminary data.</text>
</comment>
<dbReference type="InterPro" id="IPR008927">
    <property type="entry name" value="6-PGluconate_DH-like_C_sf"/>
</dbReference>
<dbReference type="Gene3D" id="1.10.1040.10">
    <property type="entry name" value="N-(1-d-carboxylethyl)-l-norvaline Dehydrogenase, domain 2"/>
    <property type="match status" value="1"/>
</dbReference>
<name>T0YND9_9ZZZZ</name>
<dbReference type="InterPro" id="IPR006108">
    <property type="entry name" value="3HC_DH_C"/>
</dbReference>
<feature type="non-terminal residue" evidence="3">
    <location>
        <position position="1"/>
    </location>
</feature>
<reference evidence="3" key="2">
    <citation type="journal article" date="2014" name="ISME J.">
        <title>Microbial stratification in low pH oxic and suboxic macroscopic growths along an acid mine drainage.</title>
        <authorList>
            <person name="Mendez-Garcia C."/>
            <person name="Mesa V."/>
            <person name="Sprenger R.R."/>
            <person name="Richter M."/>
            <person name="Diez M.S."/>
            <person name="Solano J."/>
            <person name="Bargiela R."/>
            <person name="Golyshina O.V."/>
            <person name="Manteca A."/>
            <person name="Ramos J.L."/>
            <person name="Gallego J.R."/>
            <person name="Llorente I."/>
            <person name="Martins Dos Santos V.A."/>
            <person name="Jensen O.N."/>
            <person name="Pelaez A.I."/>
            <person name="Sanchez J."/>
            <person name="Ferrer M."/>
        </authorList>
    </citation>
    <scope>NUCLEOTIDE SEQUENCE</scope>
</reference>
<dbReference type="GO" id="GO:0003857">
    <property type="term" value="F:(3S)-3-hydroxyacyl-CoA dehydrogenase (NAD+) activity"/>
    <property type="evidence" value="ECO:0007669"/>
    <property type="project" value="TreeGrafter"/>
</dbReference>
<dbReference type="EC" id="5.-.-.-" evidence="3"/>
<dbReference type="PANTHER" id="PTHR43561:SF3">
    <property type="entry name" value="HYDROXYACYL-COENZYME A DEHYDROGENASE, MITOCHONDRIAL"/>
    <property type="match status" value="1"/>
</dbReference>
<dbReference type="PANTHER" id="PTHR43561">
    <property type="match status" value="1"/>
</dbReference>
<dbReference type="GO" id="GO:0006635">
    <property type="term" value="P:fatty acid beta-oxidation"/>
    <property type="evidence" value="ECO:0007669"/>
    <property type="project" value="TreeGrafter"/>
</dbReference>
<gene>
    <name evidence="3" type="ORF">B1B_16313</name>
</gene>